<dbReference type="InterPro" id="IPR013130">
    <property type="entry name" value="Fe3_Rdtase_TM_dom"/>
</dbReference>
<organism evidence="9 10">
    <name type="scientific">Xanthobacter agilis</name>
    <dbReference type="NCBI Taxonomy" id="47492"/>
    <lineage>
        <taxon>Bacteria</taxon>
        <taxon>Pseudomonadati</taxon>
        <taxon>Pseudomonadota</taxon>
        <taxon>Alphaproteobacteria</taxon>
        <taxon>Hyphomicrobiales</taxon>
        <taxon>Xanthobacteraceae</taxon>
        <taxon>Xanthobacter</taxon>
    </lineage>
</organism>
<feature type="transmembrane region" description="Helical" evidence="7">
    <location>
        <begin position="51"/>
        <end position="70"/>
    </location>
</feature>
<comment type="subunit">
    <text evidence="7">Heterodimer of a catalytic subunit (MsrP) and a heme-binding subunit (MsrQ).</text>
</comment>
<keyword evidence="6 7" id="KW-0472">Membrane</keyword>
<feature type="transmembrane region" description="Helical" evidence="7">
    <location>
        <begin position="247"/>
        <end position="264"/>
    </location>
</feature>
<comment type="cofactor">
    <cofactor evidence="7">
        <name>FMN</name>
        <dbReference type="ChEBI" id="CHEBI:58210"/>
    </cofactor>
    <text evidence="7">Binds 1 FMN per subunit.</text>
</comment>
<feature type="transmembrane region" description="Helical" evidence="7">
    <location>
        <begin position="82"/>
        <end position="100"/>
    </location>
</feature>
<evidence type="ECO:0000313" key="10">
    <source>
        <dbReference type="Proteomes" id="UP001241747"/>
    </source>
</evidence>
<keyword evidence="7" id="KW-0285">Flavoprotein</keyword>
<keyword evidence="7" id="KW-0249">Electron transport</keyword>
<reference evidence="9 10" key="1">
    <citation type="submission" date="2023-07" db="EMBL/GenBank/DDBJ databases">
        <title>Genomic Encyclopedia of Type Strains, Phase IV (KMG-IV): sequencing the most valuable type-strain genomes for metagenomic binning, comparative biology and taxonomic classification.</title>
        <authorList>
            <person name="Goeker M."/>
        </authorList>
    </citation>
    <scope>NUCLEOTIDE SEQUENCE [LARGE SCALE GENOMIC DNA]</scope>
    <source>
        <strain evidence="9 10">DSM 3770</strain>
    </source>
</reference>
<evidence type="ECO:0000256" key="2">
    <source>
        <dbReference type="ARBA" id="ARBA00022448"/>
    </source>
</evidence>
<proteinExistence type="inferred from homology"/>
<dbReference type="PANTHER" id="PTHR36964">
    <property type="entry name" value="PROTEIN-METHIONINE-SULFOXIDE REDUCTASE HEME-BINDING SUBUNIT MSRQ"/>
    <property type="match status" value="1"/>
</dbReference>
<keyword evidence="10" id="KW-1185">Reference proteome</keyword>
<dbReference type="EMBL" id="JAUSVY010000002">
    <property type="protein sequence ID" value="MDQ0503969.1"/>
    <property type="molecule type" value="Genomic_DNA"/>
</dbReference>
<keyword evidence="3 7" id="KW-0812">Transmembrane</keyword>
<dbReference type="InterPro" id="IPR022837">
    <property type="entry name" value="MsrQ-like"/>
</dbReference>
<evidence type="ECO:0000259" key="8">
    <source>
        <dbReference type="Pfam" id="PF01794"/>
    </source>
</evidence>
<dbReference type="RefSeq" id="WP_237346948.1">
    <property type="nucleotide sequence ID" value="NZ_JABWGX010000025.1"/>
</dbReference>
<evidence type="ECO:0000256" key="1">
    <source>
        <dbReference type="ARBA" id="ARBA00004141"/>
    </source>
</evidence>
<keyword evidence="5 7" id="KW-0408">Iron</keyword>
<keyword evidence="4 7" id="KW-1133">Transmembrane helix</keyword>
<accession>A0ABU0LA12</accession>
<feature type="transmembrane region" description="Helical" evidence="7">
    <location>
        <begin position="203"/>
        <end position="225"/>
    </location>
</feature>
<comment type="caution">
    <text evidence="7">Lacks conserved residue(s) required for the propagation of feature annotation.</text>
</comment>
<keyword evidence="7" id="KW-0479">Metal-binding</keyword>
<feature type="transmembrane region" description="Helical" evidence="7">
    <location>
        <begin position="177"/>
        <end position="196"/>
    </location>
</feature>
<keyword evidence="7" id="KW-0288">FMN</keyword>
<evidence type="ECO:0000256" key="3">
    <source>
        <dbReference type="ARBA" id="ARBA00022692"/>
    </source>
</evidence>
<evidence type="ECO:0000256" key="5">
    <source>
        <dbReference type="ARBA" id="ARBA00023004"/>
    </source>
</evidence>
<dbReference type="Proteomes" id="UP001241747">
    <property type="component" value="Unassembled WGS sequence"/>
</dbReference>
<evidence type="ECO:0000256" key="7">
    <source>
        <dbReference type="HAMAP-Rule" id="MF_01207"/>
    </source>
</evidence>
<comment type="function">
    <text evidence="7">Part of the MsrPQ system that repairs oxidized periplasmic proteins containing methionine sulfoxide residues (Met-O), using respiratory chain electrons. Thus protects these proteins from oxidative-stress damage caused by reactive species of oxygen and chlorine generated by the host defense mechanisms. MsrPQ is essential for the maintenance of envelope integrity under bleach stress, rescuing a wide series of structurally unrelated periplasmic proteins from methionine oxidation. MsrQ provides electrons for reduction to the reductase catalytic subunit MsrP, using the quinone pool of the respiratory chain.</text>
</comment>
<feature type="domain" description="Ferric oxidoreductase" evidence="8">
    <location>
        <begin position="50"/>
        <end position="161"/>
    </location>
</feature>
<comment type="subcellular location">
    <subcellularLocation>
        <location evidence="7">Cell membrane</location>
        <topology evidence="7">Multi-pass membrane protein</topology>
    </subcellularLocation>
    <subcellularLocation>
        <location evidence="1">Membrane</location>
        <topology evidence="1">Multi-pass membrane protein</topology>
    </subcellularLocation>
</comment>
<dbReference type="HAMAP" id="MF_01207">
    <property type="entry name" value="MsrQ"/>
    <property type="match status" value="1"/>
</dbReference>
<feature type="transmembrane region" description="Helical" evidence="7">
    <location>
        <begin position="112"/>
        <end position="132"/>
    </location>
</feature>
<name>A0ABU0LA12_XANAG</name>
<dbReference type="Pfam" id="PF01794">
    <property type="entry name" value="Ferric_reduct"/>
    <property type="match status" value="1"/>
</dbReference>
<keyword evidence="2 7" id="KW-0813">Transport</keyword>
<sequence>MSLFHERSGAFSREKTFFLLVSLLPALWLAELALRGGLGARPWTEAIHFTGLWAIRLLLLTLAITPLRQLLAAPKLFYGRRILGLAALAYALAHVGLFFIDQGVVRAASEIALRIYLTIGAVAVALLVALGATSTDGAIKRLGARRWSALHRAVYVIAPLAALHFVIQSKLDVTEAVLVSGVLVLLLLYRIAFRLAGGVTPALFAALSVGAAVLTAGSEMAWYGLATRVDPWLVAEANVSFDLGPRPMWWVLAGGLAVALLAAIRQRRAPPRRSRAAVQPN</sequence>
<comment type="caution">
    <text evidence="9">The sequence shown here is derived from an EMBL/GenBank/DDBJ whole genome shotgun (WGS) entry which is preliminary data.</text>
</comment>
<comment type="similarity">
    <text evidence="7">Belongs to the MsrQ family.</text>
</comment>
<dbReference type="PANTHER" id="PTHR36964:SF1">
    <property type="entry name" value="PROTEIN-METHIONINE-SULFOXIDE REDUCTASE HEME-BINDING SUBUNIT MSRQ"/>
    <property type="match status" value="1"/>
</dbReference>
<keyword evidence="7" id="KW-1003">Cell membrane</keyword>
<comment type="cofactor">
    <cofactor evidence="7">
        <name>heme b</name>
        <dbReference type="ChEBI" id="CHEBI:60344"/>
    </cofactor>
    <text evidence="7">Binds 1 heme b (iron(II)-protoporphyrin IX) group per subunit.</text>
</comment>
<keyword evidence="7" id="KW-0349">Heme</keyword>
<evidence type="ECO:0000256" key="6">
    <source>
        <dbReference type="ARBA" id="ARBA00023136"/>
    </source>
</evidence>
<evidence type="ECO:0000256" key="4">
    <source>
        <dbReference type="ARBA" id="ARBA00022989"/>
    </source>
</evidence>
<evidence type="ECO:0000313" key="9">
    <source>
        <dbReference type="EMBL" id="MDQ0503969.1"/>
    </source>
</evidence>
<gene>
    <name evidence="7" type="primary">msrQ</name>
    <name evidence="9" type="ORF">QOZ94_000743</name>
</gene>
<protein>
    <recommendedName>
        <fullName evidence="7">Protein-methionine-sulfoxide reductase heme-binding subunit MsrQ</fullName>
    </recommendedName>
    <alternativeName>
        <fullName evidence="7">Flavocytochrome MsrQ</fullName>
    </alternativeName>
</protein>
<feature type="transmembrane region" description="Helical" evidence="7">
    <location>
        <begin position="153"/>
        <end position="171"/>
    </location>
</feature>